<comment type="caution">
    <text evidence="10">The sequence shown here is derived from an EMBL/GenBank/DDBJ whole genome shotgun (WGS) entry which is preliminary data.</text>
</comment>
<keyword evidence="4 6" id="KW-0274">FAD</keyword>
<dbReference type="InterPro" id="IPR046373">
    <property type="entry name" value="Acyl-CoA_Oxase/DH_mid-dom_sf"/>
</dbReference>
<feature type="domain" description="Acyl-CoA dehydrogenase/oxidase N-terminal" evidence="9">
    <location>
        <begin position="12"/>
        <end position="124"/>
    </location>
</feature>
<feature type="domain" description="Acyl-CoA oxidase/dehydrogenase middle" evidence="8">
    <location>
        <begin position="130"/>
        <end position="224"/>
    </location>
</feature>
<dbReference type="SUPFAM" id="SSF56645">
    <property type="entry name" value="Acyl-CoA dehydrogenase NM domain-like"/>
    <property type="match status" value="1"/>
</dbReference>
<dbReference type="InterPro" id="IPR006091">
    <property type="entry name" value="Acyl-CoA_Oxase/DH_mid-dom"/>
</dbReference>
<dbReference type="InterPro" id="IPR037069">
    <property type="entry name" value="AcylCoA_DH/ox_N_sf"/>
</dbReference>
<comment type="similarity">
    <text evidence="2 6">Belongs to the acyl-CoA dehydrogenase family.</text>
</comment>
<evidence type="ECO:0000259" key="7">
    <source>
        <dbReference type="Pfam" id="PF00441"/>
    </source>
</evidence>
<proteinExistence type="inferred from homology"/>
<protein>
    <submittedName>
        <fullName evidence="10">Acyl-CoA dehydrogenase family protein</fullName>
    </submittedName>
</protein>
<reference evidence="10 11" key="1">
    <citation type="submission" date="2024-02" db="EMBL/GenBank/DDBJ databases">
        <title>Genome analysis and characterization of Microbaculum marinisediminis sp. nov., isolated from marine sediment.</title>
        <authorList>
            <person name="Du Z.-J."/>
            <person name="Ye Y.-Q."/>
            <person name="Zhang Z.-R."/>
            <person name="Yuan S.-M."/>
            <person name="Zhang X.-Y."/>
        </authorList>
    </citation>
    <scope>NUCLEOTIDE SEQUENCE [LARGE SCALE GENOMIC DNA]</scope>
    <source>
        <strain evidence="10 11">SDUM1044001</strain>
    </source>
</reference>
<dbReference type="AlphaFoldDB" id="A0AAW9RCS6"/>
<dbReference type="Pfam" id="PF00441">
    <property type="entry name" value="Acyl-CoA_dh_1"/>
    <property type="match status" value="1"/>
</dbReference>
<dbReference type="Proteomes" id="UP001378188">
    <property type="component" value="Unassembled WGS sequence"/>
</dbReference>
<dbReference type="GO" id="GO:0016627">
    <property type="term" value="F:oxidoreductase activity, acting on the CH-CH group of donors"/>
    <property type="evidence" value="ECO:0007669"/>
    <property type="project" value="InterPro"/>
</dbReference>
<dbReference type="Pfam" id="PF02770">
    <property type="entry name" value="Acyl-CoA_dh_M"/>
    <property type="match status" value="1"/>
</dbReference>
<accession>A0AAW9RCS6</accession>
<dbReference type="EMBL" id="JAZHOF010000001">
    <property type="protein sequence ID" value="MEJ8570017.1"/>
    <property type="molecule type" value="Genomic_DNA"/>
</dbReference>
<evidence type="ECO:0000259" key="9">
    <source>
        <dbReference type="Pfam" id="PF02771"/>
    </source>
</evidence>
<dbReference type="FunFam" id="2.40.110.10:FF:000011">
    <property type="entry name" value="Acyl-CoA dehydrogenase FadE34"/>
    <property type="match status" value="1"/>
</dbReference>
<dbReference type="SUPFAM" id="SSF47203">
    <property type="entry name" value="Acyl-CoA dehydrogenase C-terminal domain-like"/>
    <property type="match status" value="1"/>
</dbReference>
<organism evidence="10 11">
    <name type="scientific">Microbaculum marinum</name>
    <dbReference type="NCBI Taxonomy" id="1764581"/>
    <lineage>
        <taxon>Bacteria</taxon>
        <taxon>Pseudomonadati</taxon>
        <taxon>Pseudomonadota</taxon>
        <taxon>Alphaproteobacteria</taxon>
        <taxon>Hyphomicrobiales</taxon>
        <taxon>Tepidamorphaceae</taxon>
        <taxon>Microbaculum</taxon>
    </lineage>
</organism>
<dbReference type="GO" id="GO:0005886">
    <property type="term" value="C:plasma membrane"/>
    <property type="evidence" value="ECO:0007669"/>
    <property type="project" value="TreeGrafter"/>
</dbReference>
<dbReference type="InterPro" id="IPR036250">
    <property type="entry name" value="AcylCo_DH-like_C"/>
</dbReference>
<dbReference type="RefSeq" id="WP_340327758.1">
    <property type="nucleotide sequence ID" value="NZ_JAZHOF010000001.1"/>
</dbReference>
<dbReference type="Gene3D" id="1.20.140.10">
    <property type="entry name" value="Butyryl-CoA Dehydrogenase, subunit A, domain 3"/>
    <property type="match status" value="1"/>
</dbReference>
<evidence type="ECO:0000256" key="4">
    <source>
        <dbReference type="ARBA" id="ARBA00022827"/>
    </source>
</evidence>
<keyword evidence="11" id="KW-1185">Reference proteome</keyword>
<evidence type="ECO:0000256" key="5">
    <source>
        <dbReference type="ARBA" id="ARBA00023002"/>
    </source>
</evidence>
<dbReference type="Gene3D" id="1.10.540.10">
    <property type="entry name" value="Acyl-CoA dehydrogenase/oxidase, N-terminal domain"/>
    <property type="match status" value="1"/>
</dbReference>
<dbReference type="Gene3D" id="2.40.110.10">
    <property type="entry name" value="Butyryl-CoA Dehydrogenase, subunit A, domain 2"/>
    <property type="match status" value="1"/>
</dbReference>
<evidence type="ECO:0000256" key="2">
    <source>
        <dbReference type="ARBA" id="ARBA00009347"/>
    </source>
</evidence>
<feature type="domain" description="Acyl-CoA dehydrogenase/oxidase C-terminal" evidence="7">
    <location>
        <begin position="237"/>
        <end position="392"/>
    </location>
</feature>
<comment type="cofactor">
    <cofactor evidence="1 6">
        <name>FAD</name>
        <dbReference type="ChEBI" id="CHEBI:57692"/>
    </cofactor>
</comment>
<evidence type="ECO:0000256" key="3">
    <source>
        <dbReference type="ARBA" id="ARBA00022630"/>
    </source>
</evidence>
<dbReference type="InterPro" id="IPR009075">
    <property type="entry name" value="AcylCo_DH/oxidase_C"/>
</dbReference>
<dbReference type="PANTHER" id="PTHR43292:SF3">
    <property type="entry name" value="ACYL-COA DEHYDROGENASE FADE29"/>
    <property type="match status" value="1"/>
</dbReference>
<evidence type="ECO:0000259" key="8">
    <source>
        <dbReference type="Pfam" id="PF02770"/>
    </source>
</evidence>
<keyword evidence="5 6" id="KW-0560">Oxidoreductase</keyword>
<evidence type="ECO:0000313" key="11">
    <source>
        <dbReference type="Proteomes" id="UP001378188"/>
    </source>
</evidence>
<evidence type="ECO:0000313" key="10">
    <source>
        <dbReference type="EMBL" id="MEJ8570017.1"/>
    </source>
</evidence>
<keyword evidence="3 6" id="KW-0285">Flavoprotein</keyword>
<evidence type="ECO:0000256" key="6">
    <source>
        <dbReference type="RuleBase" id="RU362125"/>
    </source>
</evidence>
<dbReference type="InterPro" id="IPR013786">
    <property type="entry name" value="AcylCoA_DH/ox_N"/>
</dbReference>
<gene>
    <name evidence="10" type="ORF">V3328_00925</name>
</gene>
<dbReference type="InterPro" id="IPR009100">
    <property type="entry name" value="AcylCoA_DH/oxidase_NM_dom_sf"/>
</dbReference>
<dbReference type="InterPro" id="IPR052161">
    <property type="entry name" value="Mycobact_Acyl-CoA_DH"/>
</dbReference>
<dbReference type="Pfam" id="PF02771">
    <property type="entry name" value="Acyl-CoA_dh_N"/>
    <property type="match status" value="1"/>
</dbReference>
<name>A0AAW9RCS6_9HYPH</name>
<sequence>MTAAPPFLFEADDECFRAGLRAWLAAELPRVAGARLGTADLHGLEFRKAWEDHLCRSGLSGLGWPRDHGGHALSLTRQAIFHEECARAGTPLAVNMIGHGIVAPTLIAFGSEAQKARFLPPILDNSEVWCQGYSEPGAGSDLAALSTRAERRGEVYVVNGQKIWTSFANLADWCLLLARTGAGASPRAGISVLLVDMRLKGVTVRPIRQITGEADYNEVFLDDVEVPADCLLGEQDAGWKIAMAAANYERSTYFVPRIVRMQAEMEALVALAAGTVREGQRMLDDPAVRSAITDLSLNIHALRLYADSILEMAEQGVPPGVDGSSVKLLWSENHQRLMEVAIDILGPQAALGPQESSAVAEGRWNRDFLWTRAETILAGTSEVHRNIIAERGLGLPR</sequence>
<dbReference type="GO" id="GO:0050660">
    <property type="term" value="F:flavin adenine dinucleotide binding"/>
    <property type="evidence" value="ECO:0007669"/>
    <property type="project" value="InterPro"/>
</dbReference>
<dbReference type="PANTHER" id="PTHR43292">
    <property type="entry name" value="ACYL-COA DEHYDROGENASE"/>
    <property type="match status" value="1"/>
</dbReference>
<evidence type="ECO:0000256" key="1">
    <source>
        <dbReference type="ARBA" id="ARBA00001974"/>
    </source>
</evidence>